<dbReference type="PANTHER" id="PTHR10900:SF122">
    <property type="entry name" value="FAS1 DOMAIN-CONTAINING PROTEIN"/>
    <property type="match status" value="1"/>
</dbReference>
<dbReference type="OrthoDB" id="7700931at2759"/>
<feature type="chain" id="PRO_5002206621" description="FAS1 domain-containing protein" evidence="1">
    <location>
        <begin position="18"/>
        <end position="470"/>
    </location>
</feature>
<dbReference type="EMBL" id="KN835714">
    <property type="protein sequence ID" value="KIK34711.1"/>
    <property type="molecule type" value="Genomic_DNA"/>
</dbReference>
<dbReference type="InParanoid" id="A0A0C9ZYZ0"/>
<feature type="domain" description="FAS1" evidence="2">
    <location>
        <begin position="241"/>
        <end position="430"/>
    </location>
</feature>
<dbReference type="Pfam" id="PF02469">
    <property type="entry name" value="Fasciclin"/>
    <property type="match status" value="2"/>
</dbReference>
<dbReference type="InterPro" id="IPR036378">
    <property type="entry name" value="FAS1_dom_sf"/>
</dbReference>
<evidence type="ECO:0000313" key="3">
    <source>
        <dbReference type="EMBL" id="KIK34711.1"/>
    </source>
</evidence>
<evidence type="ECO:0000256" key="1">
    <source>
        <dbReference type="SAM" id="SignalP"/>
    </source>
</evidence>
<gene>
    <name evidence="3" type="ORF">CY34DRAFT_621369</name>
</gene>
<sequence length="470" mass="53009">MKIYNFVSLLCIGGAYALPTLPWLAQFPVEGLVRCWGMFAPLSEDRTIYQVLKDDERYSRLVKAIDLSDRVINLLDDPAASITFFAVPNTGIPHHQPSHGDDDDKYKLGSAFLAPKRGDERDIAHDLGHLVLQVEELDGIPESRDKDHRKEALARIIRGILAYHTLPEKLDSAALVQNSTYATNLTLKDGSMDYQPLRLSVQSTIVPPRLRINTVVDVVRRDIEASNGVIHSINMPLLPPPSLFSEMFVVPEVFSYVTSAIQRVDLTGAVDRWWTPGKDGDHGSFVGAEITTFFAPTSGAFQRLPHKLRLFLFSPFGSKALKKLLEYHIVPQVVLHTDYVHDATSYSAFVDRESSVLPDPPGNLVYAYNLTFPTLLENHVVNVQVARYKAKIPLPGPARYFTRFMVNGRDVGPYDIPARNGALHVITNLLDPRGHHKDDHKHHGHELVDVDWEDWEDWLPQWAMHDWANL</sequence>
<reference evidence="4" key="2">
    <citation type="submission" date="2015-01" db="EMBL/GenBank/DDBJ databases">
        <title>Evolutionary Origins and Diversification of the Mycorrhizal Mutualists.</title>
        <authorList>
            <consortium name="DOE Joint Genome Institute"/>
            <consortium name="Mycorrhizal Genomics Consortium"/>
            <person name="Kohler A."/>
            <person name="Kuo A."/>
            <person name="Nagy L.G."/>
            <person name="Floudas D."/>
            <person name="Copeland A."/>
            <person name="Barry K.W."/>
            <person name="Cichocki N."/>
            <person name="Veneault-Fourrey C."/>
            <person name="LaButti K."/>
            <person name="Lindquist E.A."/>
            <person name="Lipzen A."/>
            <person name="Lundell T."/>
            <person name="Morin E."/>
            <person name="Murat C."/>
            <person name="Riley R."/>
            <person name="Ohm R."/>
            <person name="Sun H."/>
            <person name="Tunlid A."/>
            <person name="Henrissat B."/>
            <person name="Grigoriev I.V."/>
            <person name="Hibbett D.S."/>
            <person name="Martin F."/>
        </authorList>
    </citation>
    <scope>NUCLEOTIDE SEQUENCE [LARGE SCALE GENOMIC DNA]</scope>
    <source>
        <strain evidence="4">UH-Slu-Lm8-n1</strain>
    </source>
</reference>
<dbReference type="HOGENOM" id="CLU_026509_0_0_1"/>
<dbReference type="PROSITE" id="PS50213">
    <property type="entry name" value="FAS1"/>
    <property type="match status" value="2"/>
</dbReference>
<evidence type="ECO:0000259" key="2">
    <source>
        <dbReference type="PROSITE" id="PS50213"/>
    </source>
</evidence>
<dbReference type="GO" id="GO:0005615">
    <property type="term" value="C:extracellular space"/>
    <property type="evidence" value="ECO:0007669"/>
    <property type="project" value="TreeGrafter"/>
</dbReference>
<dbReference type="STRING" id="930992.A0A0C9ZYZ0"/>
<feature type="domain" description="FAS1" evidence="2">
    <location>
        <begin position="45"/>
        <end position="237"/>
    </location>
</feature>
<evidence type="ECO:0000313" key="4">
    <source>
        <dbReference type="Proteomes" id="UP000054485"/>
    </source>
</evidence>
<name>A0A0C9ZYZ0_9AGAM</name>
<keyword evidence="1" id="KW-0732">Signal</keyword>
<dbReference type="SUPFAM" id="SSF82153">
    <property type="entry name" value="FAS1 domain"/>
    <property type="match status" value="2"/>
</dbReference>
<dbReference type="PANTHER" id="PTHR10900">
    <property type="entry name" value="PERIOSTIN-RELATED"/>
    <property type="match status" value="1"/>
</dbReference>
<dbReference type="AlphaFoldDB" id="A0A0C9ZYZ0"/>
<dbReference type="InterPro" id="IPR050904">
    <property type="entry name" value="Adhesion/Biosynth-related"/>
</dbReference>
<dbReference type="GO" id="GO:0000329">
    <property type="term" value="C:fungal-type vacuole membrane"/>
    <property type="evidence" value="ECO:0007669"/>
    <property type="project" value="TreeGrafter"/>
</dbReference>
<feature type="signal peptide" evidence="1">
    <location>
        <begin position="1"/>
        <end position="17"/>
    </location>
</feature>
<dbReference type="SMART" id="SM00554">
    <property type="entry name" value="FAS1"/>
    <property type="match status" value="2"/>
</dbReference>
<dbReference type="Proteomes" id="UP000054485">
    <property type="component" value="Unassembled WGS sequence"/>
</dbReference>
<reference evidence="3 4" key="1">
    <citation type="submission" date="2014-04" db="EMBL/GenBank/DDBJ databases">
        <authorList>
            <consortium name="DOE Joint Genome Institute"/>
            <person name="Kuo A."/>
            <person name="Ruytinx J."/>
            <person name="Rineau F."/>
            <person name="Colpaert J."/>
            <person name="Kohler A."/>
            <person name="Nagy L.G."/>
            <person name="Floudas D."/>
            <person name="Copeland A."/>
            <person name="Barry K.W."/>
            <person name="Cichocki N."/>
            <person name="Veneault-Fourrey C."/>
            <person name="LaButti K."/>
            <person name="Lindquist E.A."/>
            <person name="Lipzen A."/>
            <person name="Lundell T."/>
            <person name="Morin E."/>
            <person name="Murat C."/>
            <person name="Sun H."/>
            <person name="Tunlid A."/>
            <person name="Henrissat B."/>
            <person name="Grigoriev I.V."/>
            <person name="Hibbett D.S."/>
            <person name="Martin F."/>
            <person name="Nordberg H.P."/>
            <person name="Cantor M.N."/>
            <person name="Hua S.X."/>
        </authorList>
    </citation>
    <scope>NUCLEOTIDE SEQUENCE [LARGE SCALE GENOMIC DNA]</scope>
    <source>
        <strain evidence="3 4">UH-Slu-Lm8-n1</strain>
    </source>
</reference>
<keyword evidence="4" id="KW-1185">Reference proteome</keyword>
<dbReference type="Gene3D" id="2.30.180.10">
    <property type="entry name" value="FAS1 domain"/>
    <property type="match status" value="2"/>
</dbReference>
<protein>
    <recommendedName>
        <fullName evidence="2">FAS1 domain-containing protein</fullName>
    </recommendedName>
</protein>
<accession>A0A0C9ZYZ0</accession>
<organism evidence="3 4">
    <name type="scientific">Suillus luteus UH-Slu-Lm8-n1</name>
    <dbReference type="NCBI Taxonomy" id="930992"/>
    <lineage>
        <taxon>Eukaryota</taxon>
        <taxon>Fungi</taxon>
        <taxon>Dikarya</taxon>
        <taxon>Basidiomycota</taxon>
        <taxon>Agaricomycotina</taxon>
        <taxon>Agaricomycetes</taxon>
        <taxon>Agaricomycetidae</taxon>
        <taxon>Boletales</taxon>
        <taxon>Suillineae</taxon>
        <taxon>Suillaceae</taxon>
        <taxon>Suillus</taxon>
    </lineage>
</organism>
<dbReference type="InterPro" id="IPR000782">
    <property type="entry name" value="FAS1_domain"/>
</dbReference>
<proteinExistence type="predicted"/>
<dbReference type="GO" id="GO:0016236">
    <property type="term" value="P:macroautophagy"/>
    <property type="evidence" value="ECO:0007669"/>
    <property type="project" value="TreeGrafter"/>
</dbReference>